<reference evidence="1 2" key="1">
    <citation type="submission" date="2020-10" db="EMBL/GenBank/DDBJ databases">
        <title>Connecting structure to function with the recovery of over 1000 high-quality activated sludge metagenome-assembled genomes encoding full-length rRNA genes using long-read sequencing.</title>
        <authorList>
            <person name="Singleton C.M."/>
            <person name="Petriglieri F."/>
            <person name="Kristensen J.M."/>
            <person name="Kirkegaard R.H."/>
            <person name="Michaelsen T.Y."/>
            <person name="Andersen M.H."/>
            <person name="Karst S.M."/>
            <person name="Dueholm M.S."/>
            <person name="Nielsen P.H."/>
            <person name="Albertsen M."/>
        </authorList>
    </citation>
    <scope>NUCLEOTIDE SEQUENCE [LARGE SCALE GENOMIC DNA]</scope>
    <source>
        <strain evidence="1">Fred_18-Q3-R57-64_BAT3C.720</strain>
    </source>
</reference>
<dbReference type="Gene3D" id="3.30.300.20">
    <property type="match status" value="1"/>
</dbReference>
<dbReference type="PANTHER" id="PTHR42830:SF2">
    <property type="entry name" value="OSMC_OHR FAMILY PROTEIN"/>
    <property type="match status" value="1"/>
</dbReference>
<name>A0A935TEG1_9PROT</name>
<dbReference type="Pfam" id="PF02566">
    <property type="entry name" value="OsmC"/>
    <property type="match status" value="1"/>
</dbReference>
<organism evidence="1 2">
    <name type="scientific">Candidatus Accumulibacter affinis</name>
    <dbReference type="NCBI Taxonomy" id="2954384"/>
    <lineage>
        <taxon>Bacteria</taxon>
        <taxon>Pseudomonadati</taxon>
        <taxon>Pseudomonadota</taxon>
        <taxon>Betaproteobacteria</taxon>
        <taxon>Candidatus Accumulibacter</taxon>
    </lineage>
</organism>
<sequence length="159" mass="17646">MAEYFAEVVWCRGEEDFLDNRYSRKHLLRFDGGVELAASSSPLVVPVPMSDPSAVDPEEAFVASLASCHLLWFLSIAARQGFRVDRYTDHPLGVMAKNDQGKLAMTLVTLRPEVHFSGDRQPSHAEVVHLHAQAHVECFIANSVRSEVRCEPVFAPSPA</sequence>
<dbReference type="InterPro" id="IPR036102">
    <property type="entry name" value="OsmC/Ohrsf"/>
</dbReference>
<accession>A0A935TEG1</accession>
<dbReference type="AlphaFoldDB" id="A0A935TEG1"/>
<evidence type="ECO:0000313" key="1">
    <source>
        <dbReference type="EMBL" id="MBK7954832.1"/>
    </source>
</evidence>
<dbReference type="SUPFAM" id="SSF82784">
    <property type="entry name" value="OsmC-like"/>
    <property type="match status" value="1"/>
</dbReference>
<dbReference type="InterPro" id="IPR015946">
    <property type="entry name" value="KH_dom-like_a/b"/>
</dbReference>
<proteinExistence type="predicted"/>
<dbReference type="PANTHER" id="PTHR42830">
    <property type="entry name" value="OSMOTICALLY INDUCIBLE FAMILY PROTEIN"/>
    <property type="match status" value="1"/>
</dbReference>
<comment type="caution">
    <text evidence="1">The sequence shown here is derived from an EMBL/GenBank/DDBJ whole genome shotgun (WGS) entry which is preliminary data.</text>
</comment>
<gene>
    <name evidence="1" type="ORF">IPK02_13265</name>
</gene>
<protein>
    <submittedName>
        <fullName evidence="1">OsmC family protein</fullName>
    </submittedName>
</protein>
<dbReference type="InterPro" id="IPR003718">
    <property type="entry name" value="OsmC/Ohr_fam"/>
</dbReference>
<dbReference type="InterPro" id="IPR052707">
    <property type="entry name" value="OsmC_Ohr_Peroxiredoxin"/>
</dbReference>
<evidence type="ECO:0000313" key="2">
    <source>
        <dbReference type="Proteomes" id="UP000706151"/>
    </source>
</evidence>
<dbReference type="EMBL" id="JADJOT010000009">
    <property type="protein sequence ID" value="MBK7954832.1"/>
    <property type="molecule type" value="Genomic_DNA"/>
</dbReference>
<dbReference type="Proteomes" id="UP000706151">
    <property type="component" value="Unassembled WGS sequence"/>
</dbReference>